<keyword evidence="2" id="KW-1185">Reference proteome</keyword>
<gene>
    <name evidence="1" type="ORF">G2W53_043240</name>
</gene>
<comment type="caution">
    <text evidence="1">The sequence shown here is derived from an EMBL/GenBank/DDBJ whole genome shotgun (WGS) entry which is preliminary data.</text>
</comment>
<accession>A0A834SIE8</accession>
<sequence>MADIGYKFQNTPKDKKQRE</sequence>
<organism evidence="1 2">
    <name type="scientific">Senna tora</name>
    <dbReference type="NCBI Taxonomy" id="362788"/>
    <lineage>
        <taxon>Eukaryota</taxon>
        <taxon>Viridiplantae</taxon>
        <taxon>Streptophyta</taxon>
        <taxon>Embryophyta</taxon>
        <taxon>Tracheophyta</taxon>
        <taxon>Spermatophyta</taxon>
        <taxon>Magnoliopsida</taxon>
        <taxon>eudicotyledons</taxon>
        <taxon>Gunneridae</taxon>
        <taxon>Pentapetalae</taxon>
        <taxon>rosids</taxon>
        <taxon>fabids</taxon>
        <taxon>Fabales</taxon>
        <taxon>Fabaceae</taxon>
        <taxon>Caesalpinioideae</taxon>
        <taxon>Cassia clade</taxon>
        <taxon>Senna</taxon>
    </lineage>
</organism>
<evidence type="ECO:0000313" key="2">
    <source>
        <dbReference type="Proteomes" id="UP000634136"/>
    </source>
</evidence>
<dbReference type="EMBL" id="JAAIUW010000013">
    <property type="protein sequence ID" value="KAF7804129.1"/>
    <property type="molecule type" value="Genomic_DNA"/>
</dbReference>
<name>A0A834SIE8_9FABA</name>
<evidence type="ECO:0000313" key="1">
    <source>
        <dbReference type="EMBL" id="KAF7804129.1"/>
    </source>
</evidence>
<dbReference type="AlphaFoldDB" id="A0A834SIE8"/>
<protein>
    <submittedName>
        <fullName evidence="1">Uncharacterized protein</fullName>
    </submittedName>
</protein>
<proteinExistence type="predicted"/>
<dbReference type="Proteomes" id="UP000634136">
    <property type="component" value="Unassembled WGS sequence"/>
</dbReference>
<reference evidence="1" key="1">
    <citation type="submission" date="2020-09" db="EMBL/GenBank/DDBJ databases">
        <title>Genome-Enabled Discovery of Anthraquinone Biosynthesis in Senna tora.</title>
        <authorList>
            <person name="Kang S.-H."/>
            <person name="Pandey R.P."/>
            <person name="Lee C.-M."/>
            <person name="Sim J.-S."/>
            <person name="Jeong J.-T."/>
            <person name="Choi B.-S."/>
            <person name="Jung M."/>
            <person name="Ginzburg D."/>
            <person name="Zhao K."/>
            <person name="Won S.Y."/>
            <person name="Oh T.-J."/>
            <person name="Yu Y."/>
            <person name="Kim N.-H."/>
            <person name="Lee O.R."/>
            <person name="Lee T.-H."/>
            <person name="Bashyal P."/>
            <person name="Kim T.-S."/>
            <person name="Lee W.-H."/>
            <person name="Kawkins C."/>
            <person name="Kim C.-K."/>
            <person name="Kim J.S."/>
            <person name="Ahn B.O."/>
            <person name="Rhee S.Y."/>
            <person name="Sohng J.K."/>
        </authorList>
    </citation>
    <scope>NUCLEOTIDE SEQUENCE</scope>
    <source>
        <tissue evidence="1">Leaf</tissue>
    </source>
</reference>